<reference evidence="6 7" key="1">
    <citation type="submission" date="2018-03" db="EMBL/GenBank/DDBJ databases">
        <title>Genomic Encyclopedia of Archaeal and Bacterial Type Strains, Phase II (KMG-II): from individual species to whole genera.</title>
        <authorList>
            <person name="Goeker M."/>
        </authorList>
    </citation>
    <scope>NUCLEOTIDE SEQUENCE [LARGE SCALE GENOMIC DNA]</scope>
    <source>
        <strain evidence="6 7">DSM 19711</strain>
    </source>
</reference>
<dbReference type="Gene3D" id="3.40.190.290">
    <property type="match status" value="1"/>
</dbReference>
<dbReference type="RefSeq" id="WP_106212297.1">
    <property type="nucleotide sequence ID" value="NZ_PVZF01000008.1"/>
</dbReference>
<name>A0A2T0R1N3_9ACTN</name>
<sequence length="293" mass="30839">MDERQLTVLRELAERGSLVAVARALHVTPSAVSQQLAALQRSCPVPLTEKRGRSLALTPAGEALAAAAVDVATAMDAARRAVAEHLESPDAAVSVAAFHSAALAWFGPLLAALAGTPPLRCADQDVAQDEFAALVADYDVVIAHRPEAGPAWTRRVHVVPLLLEPLHVALAAGHPLAGRDELTVADVAGERWISVHEGFPLAGALDVVATAARRPLDVVHRINEVFVAASVVASGDALALLPARTTRPEPGVVVRPLADVSVNRRVDALLRPEALARRGVRTVLDALRDLTRP</sequence>
<comment type="similarity">
    <text evidence="1">Belongs to the LysR transcriptional regulatory family.</text>
</comment>
<keyword evidence="3 6" id="KW-0238">DNA-binding</keyword>
<organism evidence="6 7">
    <name type="scientific">Kineococcus rhizosphaerae</name>
    <dbReference type="NCBI Taxonomy" id="559628"/>
    <lineage>
        <taxon>Bacteria</taxon>
        <taxon>Bacillati</taxon>
        <taxon>Actinomycetota</taxon>
        <taxon>Actinomycetes</taxon>
        <taxon>Kineosporiales</taxon>
        <taxon>Kineosporiaceae</taxon>
        <taxon>Kineococcus</taxon>
    </lineage>
</organism>
<dbReference type="InterPro" id="IPR005119">
    <property type="entry name" value="LysR_subst-bd"/>
</dbReference>
<dbReference type="Gene3D" id="1.10.10.10">
    <property type="entry name" value="Winged helix-like DNA-binding domain superfamily/Winged helix DNA-binding domain"/>
    <property type="match status" value="1"/>
</dbReference>
<keyword evidence="7" id="KW-1185">Reference proteome</keyword>
<evidence type="ECO:0000313" key="6">
    <source>
        <dbReference type="EMBL" id="PRY13476.1"/>
    </source>
</evidence>
<evidence type="ECO:0000256" key="4">
    <source>
        <dbReference type="ARBA" id="ARBA00023163"/>
    </source>
</evidence>
<keyword evidence="2" id="KW-0805">Transcription regulation</keyword>
<dbReference type="AlphaFoldDB" id="A0A2T0R1N3"/>
<dbReference type="PANTHER" id="PTHR30346:SF29">
    <property type="entry name" value="LYSR SUBSTRATE-BINDING"/>
    <property type="match status" value="1"/>
</dbReference>
<dbReference type="PANTHER" id="PTHR30346">
    <property type="entry name" value="TRANSCRIPTIONAL DUAL REGULATOR HCAR-RELATED"/>
    <property type="match status" value="1"/>
</dbReference>
<dbReference type="GO" id="GO:0003677">
    <property type="term" value="F:DNA binding"/>
    <property type="evidence" value="ECO:0007669"/>
    <property type="project" value="UniProtKB-KW"/>
</dbReference>
<proteinExistence type="inferred from homology"/>
<dbReference type="Pfam" id="PF00126">
    <property type="entry name" value="HTH_1"/>
    <property type="match status" value="1"/>
</dbReference>
<dbReference type="Pfam" id="PF03466">
    <property type="entry name" value="LysR_substrate"/>
    <property type="match status" value="1"/>
</dbReference>
<evidence type="ECO:0000259" key="5">
    <source>
        <dbReference type="PROSITE" id="PS50931"/>
    </source>
</evidence>
<dbReference type="EMBL" id="PVZF01000008">
    <property type="protein sequence ID" value="PRY13476.1"/>
    <property type="molecule type" value="Genomic_DNA"/>
</dbReference>
<keyword evidence="4" id="KW-0804">Transcription</keyword>
<dbReference type="InterPro" id="IPR036388">
    <property type="entry name" value="WH-like_DNA-bd_sf"/>
</dbReference>
<dbReference type="SUPFAM" id="SSF46785">
    <property type="entry name" value="Winged helix' DNA-binding domain"/>
    <property type="match status" value="1"/>
</dbReference>
<gene>
    <name evidence="6" type="ORF">CLV37_108146</name>
</gene>
<evidence type="ECO:0000256" key="2">
    <source>
        <dbReference type="ARBA" id="ARBA00023015"/>
    </source>
</evidence>
<dbReference type="OrthoDB" id="4131546at2"/>
<evidence type="ECO:0000256" key="3">
    <source>
        <dbReference type="ARBA" id="ARBA00023125"/>
    </source>
</evidence>
<dbReference type="GO" id="GO:0003700">
    <property type="term" value="F:DNA-binding transcription factor activity"/>
    <property type="evidence" value="ECO:0007669"/>
    <property type="project" value="InterPro"/>
</dbReference>
<dbReference type="InterPro" id="IPR000847">
    <property type="entry name" value="LysR_HTH_N"/>
</dbReference>
<feature type="domain" description="HTH lysR-type" evidence="5">
    <location>
        <begin position="1"/>
        <end position="58"/>
    </location>
</feature>
<dbReference type="Proteomes" id="UP000238083">
    <property type="component" value="Unassembled WGS sequence"/>
</dbReference>
<dbReference type="SUPFAM" id="SSF53850">
    <property type="entry name" value="Periplasmic binding protein-like II"/>
    <property type="match status" value="1"/>
</dbReference>
<evidence type="ECO:0000313" key="7">
    <source>
        <dbReference type="Proteomes" id="UP000238083"/>
    </source>
</evidence>
<protein>
    <submittedName>
        <fullName evidence="6">DNA-binding transcriptional LysR family regulator</fullName>
    </submittedName>
</protein>
<dbReference type="GO" id="GO:0032993">
    <property type="term" value="C:protein-DNA complex"/>
    <property type="evidence" value="ECO:0007669"/>
    <property type="project" value="TreeGrafter"/>
</dbReference>
<accession>A0A2T0R1N3</accession>
<evidence type="ECO:0000256" key="1">
    <source>
        <dbReference type="ARBA" id="ARBA00009437"/>
    </source>
</evidence>
<comment type="caution">
    <text evidence="6">The sequence shown here is derived from an EMBL/GenBank/DDBJ whole genome shotgun (WGS) entry which is preliminary data.</text>
</comment>
<dbReference type="PROSITE" id="PS50931">
    <property type="entry name" value="HTH_LYSR"/>
    <property type="match status" value="1"/>
</dbReference>
<dbReference type="InterPro" id="IPR036390">
    <property type="entry name" value="WH_DNA-bd_sf"/>
</dbReference>